<dbReference type="GO" id="GO:0061599">
    <property type="term" value="F:molybdopterin molybdotransferase activity"/>
    <property type="evidence" value="ECO:0007669"/>
    <property type="project" value="TreeGrafter"/>
</dbReference>
<proteinExistence type="predicted"/>
<dbReference type="SUPFAM" id="SSF53218">
    <property type="entry name" value="Molybdenum cofactor biosynthesis proteins"/>
    <property type="match status" value="1"/>
</dbReference>
<dbReference type="NCBIfam" id="NF011067">
    <property type="entry name" value="PRK14497.1"/>
    <property type="match status" value="1"/>
</dbReference>
<dbReference type="InterPro" id="IPR036425">
    <property type="entry name" value="MoaB/Mog-like_dom_sf"/>
</dbReference>
<evidence type="ECO:0000259" key="3">
    <source>
        <dbReference type="SMART" id="SM00852"/>
    </source>
</evidence>
<dbReference type="Pfam" id="PF03453">
    <property type="entry name" value="MoeA_N"/>
    <property type="match status" value="1"/>
</dbReference>
<evidence type="ECO:0000256" key="2">
    <source>
        <dbReference type="ARBA" id="ARBA00023150"/>
    </source>
</evidence>
<evidence type="ECO:0000313" key="6">
    <source>
        <dbReference type="Proteomes" id="UP000060043"/>
    </source>
</evidence>
<sequence>MRAILKDSELLYPQDALAKFLNEFGVKQLEVERINLEDSLNRIVAEDIISDIPLPPFSRSTVDGFAIKHDLCPGEFTVIDKIRIGEFKEIRIGNGEAVEVDTGSPIPEGATAVVKVENTVIEGNKVKVSKKLSFGENIGWIGTDIPKGTLVVRRGERLNPYKIALLASIGIRQVLVYKRPRIYIIITGDELVEPGKDLDPGKIYESNSYYLQAYYLSKGYDVIKRTHVNDDKELIRREILEGIEKADIVIVTGGSSAGEKDYVHQVIKEEGKIIVHGLKIKPGKPAILAEIKGKPVFGLPGNITSTMVINEEVVDKYIDIMYNISSYRYTIKATITNEVKADYNRTTYIPVYLIKKDGKYYAIGMPFDSYMIGVFSTADGYIIINPGENIEEGSEVSVYLRSLDERPVYIGEEEPTLYPRGFRVLPFGSYIGLKAIKYGIGDVIVISNLYDSNFKGDLSKERNVIETGEGSEYVGYLEWVGLSKLVKDPVVKLRYPSVALQLMDKAKIIIPDTFHKDGKVIGKEKLEIIVRNPDIKKYFRG</sequence>
<organism evidence="5 6">
    <name type="scientific">Sulfolobus acidocaldarius</name>
    <dbReference type="NCBI Taxonomy" id="2285"/>
    <lineage>
        <taxon>Archaea</taxon>
        <taxon>Thermoproteota</taxon>
        <taxon>Thermoprotei</taxon>
        <taxon>Sulfolobales</taxon>
        <taxon>Sulfolobaceae</taxon>
        <taxon>Sulfolobus</taxon>
    </lineage>
</organism>
<dbReference type="Proteomes" id="UP000065473">
    <property type="component" value="Chromosome"/>
</dbReference>
<dbReference type="PROSITE" id="PS01079">
    <property type="entry name" value="MOCF_BIOSYNTHESIS_2"/>
    <property type="match status" value="1"/>
</dbReference>
<dbReference type="Proteomes" id="UP000060043">
    <property type="component" value="Chromosome"/>
</dbReference>
<dbReference type="SUPFAM" id="SSF63867">
    <property type="entry name" value="MoeA C-terminal domain-like"/>
    <property type="match status" value="1"/>
</dbReference>
<feature type="domain" description="MoaB/Mog" evidence="3">
    <location>
        <begin position="183"/>
        <end position="320"/>
    </location>
</feature>
<name>A0A0U3GS50_9CREN</name>
<dbReference type="InterPro" id="IPR036688">
    <property type="entry name" value="MoeA_C_domain_IV_sf"/>
</dbReference>
<dbReference type="InterPro" id="IPR005111">
    <property type="entry name" value="MoeA_C_domain_IV"/>
</dbReference>
<dbReference type="InterPro" id="IPR005110">
    <property type="entry name" value="MoeA_linker/N"/>
</dbReference>
<dbReference type="EMBL" id="CP013694">
    <property type="protein sequence ID" value="ALU28777.1"/>
    <property type="molecule type" value="Genomic_DNA"/>
</dbReference>
<dbReference type="Gene3D" id="2.170.190.11">
    <property type="entry name" value="Molybdopterin biosynthesis moea protein, domain 3"/>
    <property type="match status" value="1"/>
</dbReference>
<dbReference type="UniPathway" id="UPA00344"/>
<dbReference type="NCBIfam" id="TIGR00177">
    <property type="entry name" value="molyb_syn"/>
    <property type="match status" value="1"/>
</dbReference>
<dbReference type="GO" id="GO:0006777">
    <property type="term" value="P:Mo-molybdopterin cofactor biosynthetic process"/>
    <property type="evidence" value="ECO:0007669"/>
    <property type="project" value="UniProtKB-KW"/>
</dbReference>
<dbReference type="OMA" id="EKDYVHQ"/>
<evidence type="ECO:0000256" key="1">
    <source>
        <dbReference type="ARBA" id="ARBA00005046"/>
    </source>
</evidence>
<dbReference type="OrthoDB" id="31371at2157"/>
<keyword evidence="2" id="KW-0501">Molybdenum cofactor biosynthesis</keyword>
<dbReference type="Pfam" id="PF00994">
    <property type="entry name" value="MoCF_biosynth"/>
    <property type="match status" value="1"/>
</dbReference>
<dbReference type="PaxDb" id="1435377-SUSAZ_04475"/>
<dbReference type="PANTHER" id="PTHR10192:SF5">
    <property type="entry name" value="GEPHYRIN"/>
    <property type="match status" value="1"/>
</dbReference>
<dbReference type="InterPro" id="IPR036135">
    <property type="entry name" value="MoeA_linker/N_sf"/>
</dbReference>
<comment type="pathway">
    <text evidence="1">Cofactor biosynthesis; molybdopterin biosynthesis.</text>
</comment>
<dbReference type="Gene3D" id="2.40.340.10">
    <property type="entry name" value="MoeA, C-terminal, domain IV"/>
    <property type="match status" value="1"/>
</dbReference>
<dbReference type="InterPro" id="IPR038987">
    <property type="entry name" value="MoeA-like"/>
</dbReference>
<reference evidence="6 7" key="1">
    <citation type="submission" date="2015-12" db="EMBL/GenBank/DDBJ databases">
        <title>A stable core within a dynamic pangenome in Sulfolobus acidocaldarius.</title>
        <authorList>
            <person name="Anderson R."/>
            <person name="Kouris A."/>
            <person name="Seward C."/>
            <person name="Campbell K."/>
            <person name="Whitaker R."/>
        </authorList>
    </citation>
    <scope>NUCLEOTIDE SEQUENCE [LARGE SCALE GENOMIC DNA]</scope>
    <source>
        <strain evidence="4 7">GG12-C01-09</strain>
        <strain evidence="5 6">NG05B_CO5_07</strain>
    </source>
</reference>
<dbReference type="InterPro" id="IPR001453">
    <property type="entry name" value="MoaB/Mog_dom"/>
</dbReference>
<dbReference type="SMART" id="SM00852">
    <property type="entry name" value="MoCF_biosynth"/>
    <property type="match status" value="1"/>
</dbReference>
<dbReference type="SUPFAM" id="SSF63882">
    <property type="entry name" value="MoeA N-terminal region -like"/>
    <property type="match status" value="1"/>
</dbReference>
<dbReference type="Pfam" id="PF03454">
    <property type="entry name" value="MoeA_C"/>
    <property type="match status" value="1"/>
</dbReference>
<dbReference type="PANTHER" id="PTHR10192">
    <property type="entry name" value="MOLYBDOPTERIN BIOSYNTHESIS PROTEIN"/>
    <property type="match status" value="1"/>
</dbReference>
<evidence type="ECO:0000313" key="7">
    <source>
        <dbReference type="Proteomes" id="UP000065473"/>
    </source>
</evidence>
<dbReference type="RefSeq" id="WP_011277837.1">
    <property type="nucleotide sequence ID" value="NZ_BHWZ01000001.1"/>
</dbReference>
<dbReference type="Gene3D" id="3.90.105.10">
    <property type="entry name" value="Molybdopterin biosynthesis moea protein, domain 2"/>
    <property type="match status" value="1"/>
</dbReference>
<dbReference type="Gene3D" id="3.40.980.10">
    <property type="entry name" value="MoaB/Mog-like domain"/>
    <property type="match status" value="1"/>
</dbReference>
<dbReference type="GO" id="GO:0005737">
    <property type="term" value="C:cytoplasm"/>
    <property type="evidence" value="ECO:0007669"/>
    <property type="project" value="TreeGrafter"/>
</dbReference>
<dbReference type="AlphaFoldDB" id="A0A0U3GS50"/>
<evidence type="ECO:0000313" key="5">
    <source>
        <dbReference type="EMBL" id="ALU31497.1"/>
    </source>
</evidence>
<evidence type="ECO:0000313" key="4">
    <source>
        <dbReference type="EMBL" id="ALU28777.1"/>
    </source>
</evidence>
<accession>A0A0U3GS50</accession>
<dbReference type="CDD" id="cd00887">
    <property type="entry name" value="MoeA"/>
    <property type="match status" value="1"/>
</dbReference>
<protein>
    <submittedName>
        <fullName evidence="5">Molybdopterin biosynthesis protein MoeA</fullName>
    </submittedName>
</protein>
<dbReference type="STRING" id="1435377.SUSAZ_04475"/>
<dbReference type="InterPro" id="IPR008284">
    <property type="entry name" value="MoCF_biosynth_CS"/>
</dbReference>
<dbReference type="GeneID" id="14551484"/>
<dbReference type="EMBL" id="CP013695">
    <property type="protein sequence ID" value="ALU31497.1"/>
    <property type="molecule type" value="Genomic_DNA"/>
</dbReference>
<gene>
    <name evidence="4" type="ORF">ATY89_01580</name>
    <name evidence="5" type="ORF">ATZ20_04615</name>
</gene>